<evidence type="ECO:0000313" key="2">
    <source>
        <dbReference type="Proteomes" id="UP000070501"/>
    </source>
</evidence>
<dbReference type="AlphaFoldDB" id="A0A136IT34"/>
<dbReference type="EMBL" id="KQ964259">
    <property type="protein sequence ID" value="KXJ88130.1"/>
    <property type="molecule type" value="Genomic_DNA"/>
</dbReference>
<gene>
    <name evidence="1" type="ORF">Micbo1qcDRAFT_166778</name>
</gene>
<sequence>MTVTEIAHITLRSPSTEAFVAAATKSLPIQDSWFEARHGSTSPFRAVERGAAFFQQLEDPTKILITAHWAAVDEHKAWIASDENKIAFGALFHLIDLDQTDYFHVEDSAMFPVSILGADNTVVRITRFVVQQEDKAFWEERFCDYLTASGGSGGWRIEDDPEQPESTVQFVTVGPSRGQPGDAQENTRMMLSPGTDLEKKFLSISTRHYRQLF</sequence>
<reference evidence="2" key="1">
    <citation type="submission" date="2016-02" db="EMBL/GenBank/DDBJ databases">
        <title>Draft genome sequence of Microdochium bolleyi, a fungal endophyte of beachgrass.</title>
        <authorList>
            <consortium name="DOE Joint Genome Institute"/>
            <person name="David A.S."/>
            <person name="May G."/>
            <person name="Haridas S."/>
            <person name="Lim J."/>
            <person name="Wang M."/>
            <person name="Labutti K."/>
            <person name="Lipzen A."/>
            <person name="Barry K."/>
            <person name="Grigoriev I.V."/>
        </authorList>
    </citation>
    <scope>NUCLEOTIDE SEQUENCE [LARGE SCALE GENOMIC DNA]</scope>
    <source>
        <strain evidence="2">J235TASD1</strain>
    </source>
</reference>
<proteinExistence type="predicted"/>
<dbReference type="Proteomes" id="UP000070501">
    <property type="component" value="Unassembled WGS sequence"/>
</dbReference>
<dbReference type="PANTHER" id="PTHR42052:SF1">
    <property type="entry name" value="ABM DOMAIN-CONTAINING PROTEIN"/>
    <property type="match status" value="1"/>
</dbReference>
<name>A0A136IT34_9PEZI</name>
<protein>
    <recommendedName>
        <fullName evidence="3">ABM domain-containing protein</fullName>
    </recommendedName>
</protein>
<dbReference type="InParanoid" id="A0A136IT34"/>
<keyword evidence="2" id="KW-1185">Reference proteome</keyword>
<evidence type="ECO:0000313" key="1">
    <source>
        <dbReference type="EMBL" id="KXJ88130.1"/>
    </source>
</evidence>
<evidence type="ECO:0008006" key="3">
    <source>
        <dbReference type="Google" id="ProtNLM"/>
    </source>
</evidence>
<dbReference type="PANTHER" id="PTHR42052">
    <property type="entry name" value="ABM DOMAIN-CONTAINING PROTEIN"/>
    <property type="match status" value="1"/>
</dbReference>
<organism evidence="1 2">
    <name type="scientific">Microdochium bolleyi</name>
    <dbReference type="NCBI Taxonomy" id="196109"/>
    <lineage>
        <taxon>Eukaryota</taxon>
        <taxon>Fungi</taxon>
        <taxon>Dikarya</taxon>
        <taxon>Ascomycota</taxon>
        <taxon>Pezizomycotina</taxon>
        <taxon>Sordariomycetes</taxon>
        <taxon>Xylariomycetidae</taxon>
        <taxon>Xylariales</taxon>
        <taxon>Microdochiaceae</taxon>
        <taxon>Microdochium</taxon>
    </lineage>
</organism>
<accession>A0A136IT34</accession>
<dbReference type="Gene3D" id="3.30.70.100">
    <property type="match status" value="1"/>
</dbReference>
<dbReference type="OrthoDB" id="3542212at2759"/>